<dbReference type="AlphaFoldDB" id="A0A1E1F2U7"/>
<name>A0A1E1F2U7_9SPHN</name>
<dbReference type="OrthoDB" id="2081253at2"/>
<dbReference type="Pfam" id="PF05069">
    <property type="entry name" value="Phage_tail_S"/>
    <property type="match status" value="1"/>
</dbReference>
<gene>
    <name evidence="1" type="ORF">SCLO_1017320</name>
</gene>
<dbReference type="EMBL" id="AP017655">
    <property type="protein sequence ID" value="BAV64772.1"/>
    <property type="molecule type" value="Genomic_DNA"/>
</dbReference>
<keyword evidence="2" id="KW-1185">Reference proteome</keyword>
<proteinExistence type="predicted"/>
<accession>A0A1E1F2U7</accession>
<dbReference type="RefSeq" id="WP_066517710.1">
    <property type="nucleotide sequence ID" value="NZ_AP017655.1"/>
</dbReference>
<dbReference type="Proteomes" id="UP000218272">
    <property type="component" value="Chromosome SCLO_1"/>
</dbReference>
<dbReference type="KEGG" id="sclo:SCLO_1017320"/>
<reference evidence="1 2" key="1">
    <citation type="submission" date="2016-10" db="EMBL/GenBank/DDBJ databases">
        <title>Complete Genome Sequence of the Nonylphenol-Degrading Bacterium Sphingobium cloacae JCM 10874T.</title>
        <authorList>
            <person name="Ootsuka M."/>
            <person name="Nishizawa T."/>
            <person name="Ohta H."/>
        </authorList>
    </citation>
    <scope>NUCLEOTIDE SEQUENCE [LARGE SCALE GENOMIC DNA]</scope>
    <source>
        <strain evidence="1 2">JCM 10874</strain>
    </source>
</reference>
<protein>
    <submittedName>
        <fullName evidence="1">Phage virion morphogenesis protein</fullName>
    </submittedName>
</protein>
<evidence type="ECO:0000313" key="1">
    <source>
        <dbReference type="EMBL" id="BAV64772.1"/>
    </source>
</evidence>
<evidence type="ECO:0000313" key="2">
    <source>
        <dbReference type="Proteomes" id="UP000218272"/>
    </source>
</evidence>
<sequence length="171" mass="18771">MIGVQFKYEDVAEALRELSARLDDMTPVHEDIGEYVLETTKERFRKGIAPDGTPWAPKSAATLAAYLARGDGDRPDPLIGPSRRLSSEIQRIASPDSVEIGSSLEYSGAMQDGVRKGAFGTNSRGNPIPWGDIPARVWLGLSEEDESEIIDIADEYLAEAFEKRGFNTARL</sequence>
<organism evidence="1 2">
    <name type="scientific">Sphingobium cloacae</name>
    <dbReference type="NCBI Taxonomy" id="120107"/>
    <lineage>
        <taxon>Bacteria</taxon>
        <taxon>Pseudomonadati</taxon>
        <taxon>Pseudomonadota</taxon>
        <taxon>Alphaproteobacteria</taxon>
        <taxon>Sphingomonadales</taxon>
        <taxon>Sphingomonadaceae</taxon>
        <taxon>Sphingobium</taxon>
    </lineage>
</organism>
<dbReference type="InterPro" id="IPR006522">
    <property type="entry name" value="Phage_virion_morphogenesis"/>
</dbReference>